<dbReference type="NCBIfam" id="NF002211">
    <property type="entry name" value="PRK01103.1"/>
    <property type="match status" value="1"/>
</dbReference>
<dbReference type="InterPro" id="IPR020629">
    <property type="entry name" value="FPG_Glyclase"/>
</dbReference>
<dbReference type="PANTHER" id="PTHR22993">
    <property type="entry name" value="FORMAMIDOPYRIMIDINE-DNA GLYCOSYLASE"/>
    <property type="match status" value="1"/>
</dbReference>
<evidence type="ECO:0000256" key="5">
    <source>
        <dbReference type="ARBA" id="ARBA00022763"/>
    </source>
</evidence>
<feature type="active site" description="Proton donor; for beta-elimination activity" evidence="15">
    <location>
        <position position="57"/>
    </location>
</feature>
<dbReference type="GO" id="GO:0006284">
    <property type="term" value="P:base-excision repair"/>
    <property type="evidence" value="ECO:0007669"/>
    <property type="project" value="InterPro"/>
</dbReference>
<comment type="catalytic activity">
    <reaction evidence="1 15">
        <text>Hydrolysis of DNA containing ring-opened 7-methylguanine residues, releasing 2,6-diamino-4-hydroxy-5-(N-methyl)formamidopyrimidine.</text>
        <dbReference type="EC" id="3.2.2.23"/>
    </reaction>
</comment>
<evidence type="ECO:0000256" key="15">
    <source>
        <dbReference type="HAMAP-Rule" id="MF_00103"/>
    </source>
</evidence>
<comment type="subunit">
    <text evidence="3 15">Monomer.</text>
</comment>
<evidence type="ECO:0000259" key="16">
    <source>
        <dbReference type="PROSITE" id="PS51066"/>
    </source>
</evidence>
<dbReference type="FunFam" id="3.20.190.10:FF:000001">
    <property type="entry name" value="Formamidopyrimidine-DNA glycosylase"/>
    <property type="match status" value="1"/>
</dbReference>
<feature type="binding site" evidence="15">
    <location>
        <position position="109"/>
    </location>
    <ligand>
        <name>DNA</name>
        <dbReference type="ChEBI" id="CHEBI:16991"/>
    </ligand>
</feature>
<dbReference type="EMBL" id="JAAAWP010000017">
    <property type="protein sequence ID" value="NDW23244.1"/>
    <property type="molecule type" value="Genomic_DNA"/>
</dbReference>
<dbReference type="PANTHER" id="PTHR22993:SF9">
    <property type="entry name" value="FORMAMIDOPYRIMIDINE-DNA GLYCOSYLASE"/>
    <property type="match status" value="1"/>
</dbReference>
<keyword evidence="9 15" id="KW-0238">DNA-binding</keyword>
<organism evidence="18 19">
    <name type="scientific">Alteromonas hispanica</name>
    <dbReference type="NCBI Taxonomy" id="315421"/>
    <lineage>
        <taxon>Bacteria</taxon>
        <taxon>Pseudomonadati</taxon>
        <taxon>Pseudomonadota</taxon>
        <taxon>Gammaproteobacteria</taxon>
        <taxon>Alteromonadales</taxon>
        <taxon>Alteromonadaceae</taxon>
        <taxon>Alteromonas/Salinimonas group</taxon>
        <taxon>Alteromonas</taxon>
    </lineage>
</organism>
<comment type="catalytic activity">
    <reaction evidence="14 15">
        <text>2'-deoxyribonucleotide-(2'-deoxyribose 5'-phosphate)-2'-deoxyribonucleotide-DNA = a 3'-end 2'-deoxyribonucleotide-(2,3-dehydro-2,3-deoxyribose 5'-phosphate)-DNA + a 5'-end 5'-phospho-2'-deoxyribonucleoside-DNA + H(+)</text>
        <dbReference type="Rhea" id="RHEA:66592"/>
        <dbReference type="Rhea" id="RHEA-COMP:13180"/>
        <dbReference type="Rhea" id="RHEA-COMP:16897"/>
        <dbReference type="Rhea" id="RHEA-COMP:17067"/>
        <dbReference type="ChEBI" id="CHEBI:15378"/>
        <dbReference type="ChEBI" id="CHEBI:136412"/>
        <dbReference type="ChEBI" id="CHEBI:157695"/>
        <dbReference type="ChEBI" id="CHEBI:167181"/>
        <dbReference type="EC" id="4.2.99.18"/>
    </reaction>
</comment>
<evidence type="ECO:0000256" key="13">
    <source>
        <dbReference type="ARBA" id="ARBA00023295"/>
    </source>
</evidence>
<protein>
    <recommendedName>
        <fullName evidence="15">Formamidopyrimidine-DNA glycosylase</fullName>
        <shortName evidence="15">Fapy-DNA glycosylase</shortName>
        <ecNumber evidence="15">3.2.2.23</ecNumber>
    </recommendedName>
    <alternativeName>
        <fullName evidence="15">DNA-(apurinic or apyrimidinic site) lyase MutM</fullName>
        <shortName evidence="15">AP lyase MutM</shortName>
        <ecNumber evidence="15">4.2.99.18</ecNumber>
    </alternativeName>
</protein>
<evidence type="ECO:0000256" key="12">
    <source>
        <dbReference type="ARBA" id="ARBA00023268"/>
    </source>
</evidence>
<feature type="active site" description="Proton donor; for delta-elimination activity" evidence="15">
    <location>
        <position position="259"/>
    </location>
</feature>
<dbReference type="SUPFAM" id="SSF46946">
    <property type="entry name" value="S13-like H2TH domain"/>
    <property type="match status" value="1"/>
</dbReference>
<accession>A0A6L9MYG1</accession>
<comment type="similarity">
    <text evidence="2 15">Belongs to the FPG family.</text>
</comment>
<evidence type="ECO:0000256" key="3">
    <source>
        <dbReference type="ARBA" id="ARBA00011245"/>
    </source>
</evidence>
<keyword evidence="12 15" id="KW-0511">Multifunctional enzyme</keyword>
<comment type="function">
    <text evidence="15">Involved in base excision repair of DNA damaged by oxidation or by mutagenic agents. Acts as DNA glycosylase that recognizes and removes damaged bases. Has a preference for oxidized purines, such as 7,8-dihydro-8-oxoguanine (8-oxoG). Has AP (apurinic/apyrimidinic) lyase activity and introduces nicks in the DNA strand. Cleaves the DNA backbone by beta-delta elimination to generate a single-strand break at the site of the removed base with both 3'- and 5'-phosphates.</text>
</comment>
<dbReference type="NCBIfam" id="TIGR00577">
    <property type="entry name" value="fpg"/>
    <property type="match status" value="1"/>
</dbReference>
<dbReference type="SMART" id="SM00898">
    <property type="entry name" value="Fapy_DNA_glyco"/>
    <property type="match status" value="1"/>
</dbReference>
<sequence>MPELPEVEVSRLGVSPHLINNTIDNIIVRERRMRWPIPDDVSLVVGHKINDVKRRAKYLLIETDVGSLVLHLGMSGKLRVIDASTPLIKHDHVDIVLNTGLCLRLNDPRRFGAVLFQAPNAALTLFNNLGPEPLTDAFDDNRLFALSRGKKSPVKSFIMDNAVVVGVGNIYANEALFLAGIDPRRQAGRISAERYKRLTENIKLVLAKAITQGGTTLKDFAQTDGNPGYFAQHLNVYGKKGENCEVCGNMIQSKVIGQRNTFFCLHCQR</sequence>
<dbReference type="GO" id="GO:0003684">
    <property type="term" value="F:damaged DNA binding"/>
    <property type="evidence" value="ECO:0007669"/>
    <property type="project" value="InterPro"/>
</dbReference>
<feature type="active site" description="Proton donor" evidence="15">
    <location>
        <position position="3"/>
    </location>
</feature>
<dbReference type="SUPFAM" id="SSF81624">
    <property type="entry name" value="N-terminal domain of MutM-like DNA repair proteins"/>
    <property type="match status" value="1"/>
</dbReference>
<name>A0A6L9MYG1_9ALTE</name>
<dbReference type="PROSITE" id="PS51066">
    <property type="entry name" value="ZF_FPG_2"/>
    <property type="match status" value="1"/>
</dbReference>
<comment type="cofactor">
    <cofactor evidence="15">
        <name>Zn(2+)</name>
        <dbReference type="ChEBI" id="CHEBI:29105"/>
    </cofactor>
    <text evidence="15">Binds 1 zinc ion per subunit.</text>
</comment>
<dbReference type="Gene3D" id="3.20.190.10">
    <property type="entry name" value="MutM-like, N-terminal"/>
    <property type="match status" value="1"/>
</dbReference>
<feature type="binding site" evidence="15">
    <location>
        <position position="150"/>
    </location>
    <ligand>
        <name>DNA</name>
        <dbReference type="ChEBI" id="CHEBI:16991"/>
    </ligand>
</feature>
<keyword evidence="7 15" id="KW-0378">Hydrolase</keyword>
<proteinExistence type="inferred from homology"/>
<gene>
    <name evidence="15 18" type="primary">mutM</name>
    <name evidence="15" type="synonym">fpg</name>
    <name evidence="18" type="ORF">GTW09_17145</name>
</gene>
<keyword evidence="11 15" id="KW-0456">Lyase</keyword>
<evidence type="ECO:0000256" key="14">
    <source>
        <dbReference type="ARBA" id="ARBA00044632"/>
    </source>
</evidence>
<dbReference type="InterPro" id="IPR010979">
    <property type="entry name" value="Ribosomal_uS13-like_H2TH"/>
</dbReference>
<dbReference type="FunFam" id="1.10.8.50:FF:000003">
    <property type="entry name" value="Formamidopyrimidine-DNA glycosylase"/>
    <property type="match status" value="1"/>
</dbReference>
<keyword evidence="10 15" id="KW-0234">DNA repair</keyword>
<dbReference type="Pfam" id="PF06827">
    <property type="entry name" value="zf-FPG_IleRS"/>
    <property type="match status" value="1"/>
</dbReference>
<comment type="caution">
    <text evidence="18">The sequence shown here is derived from an EMBL/GenBank/DDBJ whole genome shotgun (WGS) entry which is preliminary data.</text>
</comment>
<keyword evidence="5 15" id="KW-0227">DNA damage</keyword>
<keyword evidence="6 15" id="KW-0863">Zinc-finger</keyword>
<dbReference type="Gene3D" id="1.10.8.50">
    <property type="match status" value="1"/>
</dbReference>
<dbReference type="AlphaFoldDB" id="A0A6L9MYG1"/>
<dbReference type="Pfam" id="PF01149">
    <property type="entry name" value="Fapy_DNA_glyco"/>
    <property type="match status" value="1"/>
</dbReference>
<dbReference type="SMART" id="SM01232">
    <property type="entry name" value="H2TH"/>
    <property type="match status" value="1"/>
</dbReference>
<evidence type="ECO:0000259" key="17">
    <source>
        <dbReference type="PROSITE" id="PS51068"/>
    </source>
</evidence>
<dbReference type="HAMAP" id="MF_00103">
    <property type="entry name" value="Fapy_DNA_glycosyl"/>
    <property type="match status" value="1"/>
</dbReference>
<evidence type="ECO:0000256" key="9">
    <source>
        <dbReference type="ARBA" id="ARBA00023125"/>
    </source>
</evidence>
<dbReference type="InterPro" id="IPR035937">
    <property type="entry name" value="FPG_N"/>
</dbReference>
<keyword evidence="4 15" id="KW-0479">Metal-binding</keyword>
<evidence type="ECO:0000256" key="1">
    <source>
        <dbReference type="ARBA" id="ARBA00001668"/>
    </source>
</evidence>
<dbReference type="PROSITE" id="PS51068">
    <property type="entry name" value="FPG_CAT"/>
    <property type="match status" value="1"/>
</dbReference>
<evidence type="ECO:0000313" key="19">
    <source>
        <dbReference type="Proteomes" id="UP000478837"/>
    </source>
</evidence>
<evidence type="ECO:0000256" key="7">
    <source>
        <dbReference type="ARBA" id="ARBA00022801"/>
    </source>
</evidence>
<keyword evidence="19" id="KW-1185">Reference proteome</keyword>
<evidence type="ECO:0000256" key="8">
    <source>
        <dbReference type="ARBA" id="ARBA00022833"/>
    </source>
</evidence>
<dbReference type="InterPro" id="IPR015887">
    <property type="entry name" value="DNA_glyclase_Znf_dom_DNA_BS"/>
</dbReference>
<keyword evidence="8 15" id="KW-0862">Zinc</keyword>
<dbReference type="GO" id="GO:0008270">
    <property type="term" value="F:zinc ion binding"/>
    <property type="evidence" value="ECO:0007669"/>
    <property type="project" value="UniProtKB-UniRule"/>
</dbReference>
<dbReference type="InterPro" id="IPR010663">
    <property type="entry name" value="Znf_FPG/IleRS"/>
</dbReference>
<feature type="domain" description="Formamidopyrimidine-DNA glycosylase catalytic" evidence="17">
    <location>
        <begin position="2"/>
        <end position="112"/>
    </location>
</feature>
<evidence type="ECO:0000256" key="11">
    <source>
        <dbReference type="ARBA" id="ARBA00023239"/>
    </source>
</evidence>
<dbReference type="CDD" id="cd08966">
    <property type="entry name" value="EcFpg-like_N"/>
    <property type="match status" value="1"/>
</dbReference>
<evidence type="ECO:0000256" key="10">
    <source>
        <dbReference type="ARBA" id="ARBA00023204"/>
    </source>
</evidence>
<reference evidence="18 19" key="1">
    <citation type="submission" date="2020-01" db="EMBL/GenBank/DDBJ databases">
        <title>Genomes of bacteria type strains.</title>
        <authorList>
            <person name="Chen J."/>
            <person name="Zhu S."/>
            <person name="Yang J."/>
        </authorList>
    </citation>
    <scope>NUCLEOTIDE SEQUENCE [LARGE SCALE GENOMIC DNA]</scope>
    <source>
        <strain evidence="18 19">LMG 22958</strain>
    </source>
</reference>
<evidence type="ECO:0000313" key="18">
    <source>
        <dbReference type="EMBL" id="NDW23244.1"/>
    </source>
</evidence>
<dbReference type="GO" id="GO:0034039">
    <property type="term" value="F:8-oxo-7,8-dihydroguanine DNA N-glycosylase activity"/>
    <property type="evidence" value="ECO:0007669"/>
    <property type="project" value="TreeGrafter"/>
</dbReference>
<evidence type="ECO:0000256" key="2">
    <source>
        <dbReference type="ARBA" id="ARBA00009409"/>
    </source>
</evidence>
<feature type="active site" description="Schiff-base intermediate with DNA" evidence="15">
    <location>
        <position position="2"/>
    </location>
</feature>
<dbReference type="SUPFAM" id="SSF57716">
    <property type="entry name" value="Glucocorticoid receptor-like (DNA-binding domain)"/>
    <property type="match status" value="1"/>
</dbReference>
<feature type="domain" description="FPG-type" evidence="16">
    <location>
        <begin position="235"/>
        <end position="269"/>
    </location>
</feature>
<dbReference type="PROSITE" id="PS01242">
    <property type="entry name" value="ZF_FPG_1"/>
    <property type="match status" value="1"/>
</dbReference>
<dbReference type="InterPro" id="IPR015886">
    <property type="entry name" value="H2TH_FPG"/>
</dbReference>
<dbReference type="Pfam" id="PF06831">
    <property type="entry name" value="H2TH"/>
    <property type="match status" value="1"/>
</dbReference>
<dbReference type="Proteomes" id="UP000478837">
    <property type="component" value="Unassembled WGS sequence"/>
</dbReference>
<dbReference type="InterPro" id="IPR000214">
    <property type="entry name" value="Znf_DNA_glyclase/AP_lyase"/>
</dbReference>
<evidence type="ECO:0000256" key="6">
    <source>
        <dbReference type="ARBA" id="ARBA00022771"/>
    </source>
</evidence>
<feature type="binding site" evidence="15">
    <location>
        <position position="90"/>
    </location>
    <ligand>
        <name>DNA</name>
        <dbReference type="ChEBI" id="CHEBI:16991"/>
    </ligand>
</feature>
<dbReference type="RefSeq" id="WP_163112841.1">
    <property type="nucleotide sequence ID" value="NZ_JAAAWP010000017.1"/>
</dbReference>
<dbReference type="GO" id="GO:0140078">
    <property type="term" value="F:class I DNA-(apurinic or apyrimidinic site) endonuclease activity"/>
    <property type="evidence" value="ECO:0007669"/>
    <property type="project" value="UniProtKB-EC"/>
</dbReference>
<keyword evidence="13 15" id="KW-0326">Glycosidase</keyword>
<dbReference type="EC" id="4.2.99.18" evidence="15"/>
<dbReference type="InterPro" id="IPR012319">
    <property type="entry name" value="FPG_cat"/>
</dbReference>
<dbReference type="EC" id="3.2.2.23" evidence="15"/>
<evidence type="ECO:0000256" key="4">
    <source>
        <dbReference type="ARBA" id="ARBA00022723"/>
    </source>
</evidence>